<gene>
    <name evidence="5" type="ORF">NBG4_870004</name>
</gene>
<evidence type="ECO:0000259" key="4">
    <source>
        <dbReference type="PROSITE" id="PS50043"/>
    </source>
</evidence>
<name>A0A2U3QKX4_9BACT</name>
<keyword evidence="3" id="KW-0804">Transcription</keyword>
<dbReference type="AlphaFoldDB" id="A0A2U3QKX4"/>
<dbReference type="InterPro" id="IPR000792">
    <property type="entry name" value="Tscrpt_reg_LuxR_C"/>
</dbReference>
<reference evidence="6" key="1">
    <citation type="submission" date="2018-03" db="EMBL/GenBank/DDBJ databases">
        <authorList>
            <person name="Zecchin S."/>
        </authorList>
    </citation>
    <scope>NUCLEOTIDE SEQUENCE [LARGE SCALE GENOMIC DNA]</scope>
</reference>
<dbReference type="PROSITE" id="PS50043">
    <property type="entry name" value="HTH_LUXR_2"/>
    <property type="match status" value="1"/>
</dbReference>
<keyword evidence="2" id="KW-0238">DNA-binding</keyword>
<evidence type="ECO:0000256" key="1">
    <source>
        <dbReference type="ARBA" id="ARBA00023015"/>
    </source>
</evidence>
<keyword evidence="1" id="KW-0805">Transcription regulation</keyword>
<evidence type="ECO:0000313" key="6">
    <source>
        <dbReference type="Proteomes" id="UP000245125"/>
    </source>
</evidence>
<accession>A0A2U3QKX4</accession>
<dbReference type="OrthoDB" id="9810375at2"/>
<dbReference type="EMBL" id="OUUY01000138">
    <property type="protein sequence ID" value="SPQ02032.1"/>
    <property type="molecule type" value="Genomic_DNA"/>
</dbReference>
<dbReference type="GO" id="GO:0003677">
    <property type="term" value="F:DNA binding"/>
    <property type="evidence" value="ECO:0007669"/>
    <property type="project" value="UniProtKB-KW"/>
</dbReference>
<dbReference type="PANTHER" id="PTHR44688:SF16">
    <property type="entry name" value="DNA-BINDING TRANSCRIPTIONAL ACTIVATOR DEVR_DOSR"/>
    <property type="match status" value="1"/>
</dbReference>
<dbReference type="CDD" id="cd06170">
    <property type="entry name" value="LuxR_C_like"/>
    <property type="match status" value="1"/>
</dbReference>
<dbReference type="InterPro" id="IPR036388">
    <property type="entry name" value="WH-like_DNA-bd_sf"/>
</dbReference>
<dbReference type="Gene3D" id="1.10.10.10">
    <property type="entry name" value="Winged helix-like DNA-binding domain superfamily/Winged helix DNA-binding domain"/>
    <property type="match status" value="1"/>
</dbReference>
<proteinExistence type="predicted"/>
<feature type="domain" description="HTH luxR-type" evidence="4">
    <location>
        <begin position="130"/>
        <end position="195"/>
    </location>
</feature>
<organism evidence="5 6">
    <name type="scientific">Candidatus Sulfobium mesophilum</name>
    <dbReference type="NCBI Taxonomy" id="2016548"/>
    <lineage>
        <taxon>Bacteria</taxon>
        <taxon>Pseudomonadati</taxon>
        <taxon>Nitrospirota</taxon>
        <taxon>Nitrospiria</taxon>
        <taxon>Nitrospirales</taxon>
        <taxon>Nitrospiraceae</taxon>
        <taxon>Candidatus Sulfobium</taxon>
    </lineage>
</organism>
<dbReference type="GO" id="GO:0006355">
    <property type="term" value="P:regulation of DNA-templated transcription"/>
    <property type="evidence" value="ECO:0007669"/>
    <property type="project" value="InterPro"/>
</dbReference>
<protein>
    <submittedName>
        <fullName evidence="5">Nitrate-regulated NarP factor</fullName>
    </submittedName>
</protein>
<dbReference type="InterPro" id="IPR016032">
    <property type="entry name" value="Sig_transdc_resp-reg_C-effctor"/>
</dbReference>
<keyword evidence="6" id="KW-1185">Reference proteome</keyword>
<dbReference type="Pfam" id="PF00196">
    <property type="entry name" value="GerE"/>
    <property type="match status" value="1"/>
</dbReference>
<dbReference type="PRINTS" id="PR00038">
    <property type="entry name" value="HTHLUXR"/>
</dbReference>
<dbReference type="Proteomes" id="UP000245125">
    <property type="component" value="Unassembled WGS sequence"/>
</dbReference>
<dbReference type="SUPFAM" id="SSF46894">
    <property type="entry name" value="C-terminal effector domain of the bipartite response regulators"/>
    <property type="match status" value="1"/>
</dbReference>
<evidence type="ECO:0000256" key="2">
    <source>
        <dbReference type="ARBA" id="ARBA00023125"/>
    </source>
</evidence>
<dbReference type="PANTHER" id="PTHR44688">
    <property type="entry name" value="DNA-BINDING TRANSCRIPTIONAL ACTIVATOR DEVR_DOSR"/>
    <property type="match status" value="1"/>
</dbReference>
<dbReference type="SMART" id="SM00421">
    <property type="entry name" value="HTH_LUXR"/>
    <property type="match status" value="1"/>
</dbReference>
<sequence length="211" mass="23531">MMSDKTMGMTQSHAAFILYRPQSEGVRELLFYNEEAQRVLFFSVPQEEIVDPTSDISALCIKWKKMFDARQGPTGVHDEKGGSETGIIDLIQSGRRRYTIRVVVLTNTSSLKQYLFVLERMNPEKMNLSMVFRNLGLSRREQEMVRLLLAGSGNKEIADSLGLSLNTVKGYMKLLSRKLGANNRAGIIAAILGANAEDKVLPASSEDSILQ</sequence>
<evidence type="ECO:0000313" key="5">
    <source>
        <dbReference type="EMBL" id="SPQ02032.1"/>
    </source>
</evidence>
<evidence type="ECO:0000256" key="3">
    <source>
        <dbReference type="ARBA" id="ARBA00023163"/>
    </source>
</evidence>